<dbReference type="InterPro" id="IPR013751">
    <property type="entry name" value="ACP_syn_III_N"/>
</dbReference>
<dbReference type="Pfam" id="PF08545">
    <property type="entry name" value="ACP_syn_III"/>
    <property type="match status" value="1"/>
</dbReference>
<dbReference type="GO" id="GO:0004315">
    <property type="term" value="F:3-oxoacyl-[acyl-carrier-protein] synthase activity"/>
    <property type="evidence" value="ECO:0007669"/>
    <property type="project" value="InterPro"/>
</dbReference>
<proteinExistence type="predicted"/>
<dbReference type="SUPFAM" id="SSF53901">
    <property type="entry name" value="Thiolase-like"/>
    <property type="match status" value="1"/>
</dbReference>
<gene>
    <name evidence="5" type="ORF">PXC00_04540</name>
</gene>
<dbReference type="InterPro" id="IPR013747">
    <property type="entry name" value="ACP_syn_III_C"/>
</dbReference>
<accession>A0AA97DC77</accession>
<dbReference type="RefSeq" id="WP_275844372.1">
    <property type="nucleotide sequence ID" value="NZ_CP135996.1"/>
</dbReference>
<protein>
    <submittedName>
        <fullName evidence="5">3-oxoacyl-[acyl-carrier-protein] synthase III C-terminal domain-containing protein</fullName>
    </submittedName>
</protein>
<reference evidence="6" key="2">
    <citation type="submission" date="2024-06" db="EMBL/GenBank/DDBJ databases">
        <title>Caproicibacterium argilliputei sp. nov, a novel caproic acid producing anaerobic bacterium isolated from pit mud.</title>
        <authorList>
            <person name="Zeng C."/>
        </authorList>
    </citation>
    <scope>NUCLEOTIDE SEQUENCE [LARGE SCALE GENOMIC DNA]</scope>
    <source>
        <strain evidence="6">ZCY20-5</strain>
    </source>
</reference>
<dbReference type="AlphaFoldDB" id="A0AA97DC77"/>
<dbReference type="GO" id="GO:0006633">
    <property type="term" value="P:fatty acid biosynthetic process"/>
    <property type="evidence" value="ECO:0007669"/>
    <property type="project" value="InterPro"/>
</dbReference>
<evidence type="ECO:0000256" key="1">
    <source>
        <dbReference type="ARBA" id="ARBA00022679"/>
    </source>
</evidence>
<reference evidence="5 6" key="1">
    <citation type="submission" date="2024-06" db="EMBL/GenBank/DDBJ databases">
        <title>Caproicibacterium argilliputei sp. nov, a novel caproic acid producing anaerobic bacterium isolated from pit mud.</title>
        <authorList>
            <person name="Xia S."/>
        </authorList>
    </citation>
    <scope>NUCLEOTIDE SEQUENCE [LARGE SCALE GENOMIC DNA]</scope>
    <source>
        <strain evidence="5 6">ZCY20-5</strain>
    </source>
</reference>
<sequence>MEDNEKYIAHFKERGKDVEHFFRDVYGRDKRYRIDLTKESSLTLATAAAKKVLKNTGITGSALDMILFSSQLPEYVAPPSSVLVHYAVGGKTDCICYDINVDCTGLSTALESAAKYMSVSENVNKVMLVGCDLISMIADPECEYSYGIYGDAACALILEKTEEDCGLQDSKLWVNSDEHADIVFPGCGFSKLFQVEDRSELLLRWNPDATVNLEDASEHILQLLQKNHLSVDDVKMFCCSQSVYLFLQKLRALLSMEESQSLYVGDEYGYTGTTSPFIVLWKSIQQGMVKKGDYVVIWTIGSGRTNIVLLLKL</sequence>
<evidence type="ECO:0000259" key="3">
    <source>
        <dbReference type="Pfam" id="PF08541"/>
    </source>
</evidence>
<dbReference type="Gene3D" id="3.40.47.10">
    <property type="match status" value="1"/>
</dbReference>
<feature type="domain" description="Beta-ketoacyl-[acyl-carrier-protein] synthase III C-terminal" evidence="3">
    <location>
        <begin position="224"/>
        <end position="311"/>
    </location>
</feature>
<dbReference type="PANTHER" id="PTHR34069">
    <property type="entry name" value="3-OXOACYL-[ACYL-CARRIER-PROTEIN] SYNTHASE 3"/>
    <property type="match status" value="1"/>
</dbReference>
<dbReference type="InterPro" id="IPR016039">
    <property type="entry name" value="Thiolase-like"/>
</dbReference>
<evidence type="ECO:0000313" key="6">
    <source>
        <dbReference type="Proteomes" id="UP001300604"/>
    </source>
</evidence>
<dbReference type="EMBL" id="CP135996">
    <property type="protein sequence ID" value="WOC33149.1"/>
    <property type="molecule type" value="Genomic_DNA"/>
</dbReference>
<dbReference type="Pfam" id="PF08541">
    <property type="entry name" value="ACP_syn_III_C"/>
    <property type="match status" value="1"/>
</dbReference>
<feature type="domain" description="Beta-ketoacyl-[acyl-carrier-protein] synthase III N-terminal" evidence="4">
    <location>
        <begin position="97"/>
        <end position="172"/>
    </location>
</feature>
<dbReference type="PANTHER" id="PTHR34069:SF2">
    <property type="entry name" value="BETA-KETOACYL-[ACYL-CARRIER-PROTEIN] SYNTHASE III"/>
    <property type="match status" value="1"/>
</dbReference>
<name>A0AA97DC77_9FIRM</name>
<dbReference type="GO" id="GO:0044550">
    <property type="term" value="P:secondary metabolite biosynthetic process"/>
    <property type="evidence" value="ECO:0007669"/>
    <property type="project" value="TreeGrafter"/>
</dbReference>
<keyword evidence="2" id="KW-0012">Acyltransferase</keyword>
<evidence type="ECO:0000259" key="4">
    <source>
        <dbReference type="Pfam" id="PF08545"/>
    </source>
</evidence>
<evidence type="ECO:0000256" key="2">
    <source>
        <dbReference type="ARBA" id="ARBA00023315"/>
    </source>
</evidence>
<dbReference type="Proteomes" id="UP001300604">
    <property type="component" value="Chromosome"/>
</dbReference>
<evidence type="ECO:0000313" key="5">
    <source>
        <dbReference type="EMBL" id="WOC33149.1"/>
    </source>
</evidence>
<keyword evidence="6" id="KW-1185">Reference proteome</keyword>
<keyword evidence="1" id="KW-0808">Transferase</keyword>
<dbReference type="KEGG" id="carl:PXC00_04540"/>
<reference evidence="6" key="3">
    <citation type="submission" date="2024-06" db="EMBL/GenBank/DDBJ databases">
        <authorList>
            <person name="Zeng C."/>
        </authorList>
    </citation>
    <scope>NUCLEOTIDE SEQUENCE [LARGE SCALE GENOMIC DNA]</scope>
    <source>
        <strain evidence="6">ZCY20-5</strain>
    </source>
</reference>
<organism evidence="5 6">
    <name type="scientific">Caproicibacterium argilliputei</name>
    <dbReference type="NCBI Taxonomy" id="3030016"/>
    <lineage>
        <taxon>Bacteria</taxon>
        <taxon>Bacillati</taxon>
        <taxon>Bacillota</taxon>
        <taxon>Clostridia</taxon>
        <taxon>Eubacteriales</taxon>
        <taxon>Oscillospiraceae</taxon>
        <taxon>Caproicibacterium</taxon>
    </lineage>
</organism>